<dbReference type="AlphaFoldDB" id="A0AAN7YRE1"/>
<dbReference type="GO" id="GO:0000287">
    <property type="term" value="F:magnesium ion binding"/>
    <property type="evidence" value="ECO:0007669"/>
    <property type="project" value="InterPro"/>
</dbReference>
<feature type="domain" description="Ribose-phosphate pyrophosphokinase N-terminal" evidence="13">
    <location>
        <begin position="8"/>
        <end position="124"/>
    </location>
</feature>
<evidence type="ECO:0000256" key="8">
    <source>
        <dbReference type="ARBA" id="ARBA00022741"/>
    </source>
</evidence>
<dbReference type="NCBIfam" id="TIGR01251">
    <property type="entry name" value="ribP_PPkin"/>
    <property type="match status" value="1"/>
</dbReference>
<dbReference type="GO" id="GO:0016301">
    <property type="term" value="F:kinase activity"/>
    <property type="evidence" value="ECO:0007669"/>
    <property type="project" value="UniProtKB-KW"/>
</dbReference>
<evidence type="ECO:0000256" key="4">
    <source>
        <dbReference type="ARBA" id="ARBA00013247"/>
    </source>
</evidence>
<dbReference type="Pfam" id="PF13793">
    <property type="entry name" value="Pribosyltran_N"/>
    <property type="match status" value="1"/>
</dbReference>
<dbReference type="GO" id="GO:0005737">
    <property type="term" value="C:cytoplasm"/>
    <property type="evidence" value="ECO:0007669"/>
    <property type="project" value="TreeGrafter"/>
</dbReference>
<dbReference type="PANTHER" id="PTHR10210">
    <property type="entry name" value="RIBOSE-PHOSPHATE DIPHOSPHOKINASE FAMILY MEMBER"/>
    <property type="match status" value="1"/>
</dbReference>
<dbReference type="Proteomes" id="UP001344447">
    <property type="component" value="Unassembled WGS sequence"/>
</dbReference>
<dbReference type="EMBL" id="JAVFKY010000002">
    <property type="protein sequence ID" value="KAK5581329.1"/>
    <property type="molecule type" value="Genomic_DNA"/>
</dbReference>
<dbReference type="PANTHER" id="PTHR10210:SF89">
    <property type="entry name" value="RIBOSE-PHOSPHATE PYROPHOSPHOKINASE C"/>
    <property type="match status" value="1"/>
</dbReference>
<dbReference type="InterPro" id="IPR005946">
    <property type="entry name" value="Rib-P_diPkinase"/>
</dbReference>
<keyword evidence="6" id="KW-0479">Metal-binding</keyword>
<evidence type="ECO:0000256" key="11">
    <source>
        <dbReference type="ARBA" id="ARBA00022842"/>
    </source>
</evidence>
<evidence type="ECO:0000256" key="12">
    <source>
        <dbReference type="ARBA" id="ARBA00049535"/>
    </source>
</evidence>
<keyword evidence="9" id="KW-0418">Kinase</keyword>
<comment type="pathway">
    <text evidence="2">Metabolic intermediate biosynthesis; 5-phospho-alpha-D-ribose 1-diphosphate biosynthesis; 5-phospho-alpha-D-ribose 1-diphosphate from D-ribose 5-phosphate (route I): step 1/1.</text>
</comment>
<comment type="caution">
    <text evidence="14">The sequence shown here is derived from an EMBL/GenBank/DDBJ whole genome shotgun (WGS) entry which is preliminary data.</text>
</comment>
<dbReference type="SMR" id="A0AAN7YRE1"/>
<dbReference type="GO" id="GO:0002189">
    <property type="term" value="C:ribose phosphate diphosphokinase complex"/>
    <property type="evidence" value="ECO:0007669"/>
    <property type="project" value="TreeGrafter"/>
</dbReference>
<keyword evidence="7" id="KW-0545">Nucleotide biosynthesis</keyword>
<evidence type="ECO:0000256" key="10">
    <source>
        <dbReference type="ARBA" id="ARBA00022840"/>
    </source>
</evidence>
<evidence type="ECO:0000256" key="2">
    <source>
        <dbReference type="ARBA" id="ARBA00004996"/>
    </source>
</evidence>
<reference evidence="14 15" key="1">
    <citation type="submission" date="2023-11" db="EMBL/GenBank/DDBJ databases">
        <title>Dfirmibasis_genome.</title>
        <authorList>
            <person name="Edelbroek B."/>
            <person name="Kjellin J."/>
            <person name="Jerlstrom-Hultqvist J."/>
            <person name="Soderbom F."/>
        </authorList>
    </citation>
    <scope>NUCLEOTIDE SEQUENCE [LARGE SCALE GENOMIC DNA]</scope>
    <source>
        <strain evidence="14 15">TNS-C-14</strain>
    </source>
</reference>
<keyword evidence="11" id="KW-0460">Magnesium</keyword>
<evidence type="ECO:0000256" key="7">
    <source>
        <dbReference type="ARBA" id="ARBA00022727"/>
    </source>
</evidence>
<evidence type="ECO:0000313" key="15">
    <source>
        <dbReference type="Proteomes" id="UP001344447"/>
    </source>
</evidence>
<dbReference type="GO" id="GO:0005524">
    <property type="term" value="F:ATP binding"/>
    <property type="evidence" value="ECO:0007669"/>
    <property type="project" value="UniProtKB-KW"/>
</dbReference>
<keyword evidence="15" id="KW-1185">Reference proteome</keyword>
<dbReference type="SMART" id="SM01400">
    <property type="entry name" value="Pribosyltran_N"/>
    <property type="match status" value="1"/>
</dbReference>
<evidence type="ECO:0000256" key="3">
    <source>
        <dbReference type="ARBA" id="ARBA00006478"/>
    </source>
</evidence>
<name>A0AAN7YRE1_9MYCE</name>
<dbReference type="InterPro" id="IPR029057">
    <property type="entry name" value="PRTase-like"/>
</dbReference>
<evidence type="ECO:0000259" key="13">
    <source>
        <dbReference type="Pfam" id="PF13793"/>
    </source>
</evidence>
<comment type="catalytic activity">
    <reaction evidence="12">
        <text>D-ribose 5-phosphate + ATP = 5-phospho-alpha-D-ribose 1-diphosphate + AMP + H(+)</text>
        <dbReference type="Rhea" id="RHEA:15609"/>
        <dbReference type="ChEBI" id="CHEBI:15378"/>
        <dbReference type="ChEBI" id="CHEBI:30616"/>
        <dbReference type="ChEBI" id="CHEBI:58017"/>
        <dbReference type="ChEBI" id="CHEBI:78346"/>
        <dbReference type="ChEBI" id="CHEBI:456215"/>
        <dbReference type="EC" id="2.7.6.1"/>
    </reaction>
</comment>
<dbReference type="Pfam" id="PF14572">
    <property type="entry name" value="Pribosyl_synth"/>
    <property type="match status" value="1"/>
</dbReference>
<evidence type="ECO:0000256" key="1">
    <source>
        <dbReference type="ARBA" id="ARBA00001946"/>
    </source>
</evidence>
<comment type="cofactor">
    <cofactor evidence="1">
        <name>Mg(2+)</name>
        <dbReference type="ChEBI" id="CHEBI:18420"/>
    </cofactor>
</comment>
<dbReference type="GO" id="GO:0006015">
    <property type="term" value="P:5-phosphoribose 1-diphosphate biosynthetic process"/>
    <property type="evidence" value="ECO:0007669"/>
    <property type="project" value="TreeGrafter"/>
</dbReference>
<dbReference type="FunFam" id="3.40.50.2020:FF:000001">
    <property type="entry name" value="Ribose-phosphate pyrophosphokinase"/>
    <property type="match status" value="1"/>
</dbReference>
<dbReference type="InterPro" id="IPR000836">
    <property type="entry name" value="PRTase_dom"/>
</dbReference>
<accession>A0AAN7YRE1</accession>
<comment type="similarity">
    <text evidence="3">Belongs to the ribose-phosphate pyrophosphokinase family.</text>
</comment>
<dbReference type="InterPro" id="IPR029099">
    <property type="entry name" value="Pribosyltran_N"/>
</dbReference>
<dbReference type="Gene3D" id="3.40.50.2020">
    <property type="match status" value="2"/>
</dbReference>
<dbReference type="GO" id="GO:0006164">
    <property type="term" value="P:purine nucleotide biosynthetic process"/>
    <property type="evidence" value="ECO:0007669"/>
    <property type="project" value="TreeGrafter"/>
</dbReference>
<evidence type="ECO:0000256" key="6">
    <source>
        <dbReference type="ARBA" id="ARBA00022723"/>
    </source>
</evidence>
<organism evidence="14 15">
    <name type="scientific">Dictyostelium firmibasis</name>
    <dbReference type="NCBI Taxonomy" id="79012"/>
    <lineage>
        <taxon>Eukaryota</taxon>
        <taxon>Amoebozoa</taxon>
        <taxon>Evosea</taxon>
        <taxon>Eumycetozoa</taxon>
        <taxon>Dictyostelia</taxon>
        <taxon>Dictyosteliales</taxon>
        <taxon>Dictyosteliaceae</taxon>
        <taxon>Dictyostelium</taxon>
    </lineage>
</organism>
<keyword evidence="10" id="KW-0067">ATP-binding</keyword>
<dbReference type="CDD" id="cd06223">
    <property type="entry name" value="PRTases_typeI"/>
    <property type="match status" value="1"/>
</dbReference>
<sequence length="321" mass="34976">MKTMESVRLISGSAHPQFAELLSKGMNIELSKCESKHFLNGETSVILGESVRSASVYIIQPTCSPNVNDNIMELLVLVDAVRRASSKHITAVIPFFGYGKQNKKEKSREPITGKLIANLIETSGVDRVISMDLEASQIQGFFNIPVDNLYAEPLIVKYIEKHYKHLGEKVVISPAVDGVKRAKLVSDKLNCDLAILDRQTKGDKEDMILVGDVSGKVAIIIGSIADTCETLALSAKILKSKGATNVFALVSHGELSGNAIETLNNSELEELVITNSIPQTEKSKQCPKLKIINVTPMFCEALKRIIHGESITAASSKFVIL</sequence>
<evidence type="ECO:0000256" key="5">
    <source>
        <dbReference type="ARBA" id="ARBA00022679"/>
    </source>
</evidence>
<dbReference type="NCBIfam" id="NF002320">
    <property type="entry name" value="PRK01259.1"/>
    <property type="match status" value="1"/>
</dbReference>
<keyword evidence="5" id="KW-0808">Transferase</keyword>
<gene>
    <name evidence="14" type="ORF">RB653_001360</name>
</gene>
<dbReference type="SUPFAM" id="SSF53271">
    <property type="entry name" value="PRTase-like"/>
    <property type="match status" value="2"/>
</dbReference>
<keyword evidence="8" id="KW-0547">Nucleotide-binding</keyword>
<proteinExistence type="inferred from homology"/>
<protein>
    <recommendedName>
        <fullName evidence="4">ribose-phosphate diphosphokinase</fullName>
        <ecNumber evidence="4">2.7.6.1</ecNumber>
    </recommendedName>
</protein>
<evidence type="ECO:0000256" key="9">
    <source>
        <dbReference type="ARBA" id="ARBA00022777"/>
    </source>
</evidence>
<dbReference type="GO" id="GO:0004749">
    <property type="term" value="F:ribose phosphate diphosphokinase activity"/>
    <property type="evidence" value="ECO:0007669"/>
    <property type="project" value="UniProtKB-EC"/>
</dbReference>
<dbReference type="EC" id="2.7.6.1" evidence="4"/>
<evidence type="ECO:0000313" key="14">
    <source>
        <dbReference type="EMBL" id="KAK5581329.1"/>
    </source>
</evidence>